<feature type="compositionally biased region" description="Low complexity" evidence="7">
    <location>
        <begin position="1676"/>
        <end position="1685"/>
    </location>
</feature>
<feature type="region of interest" description="Disordered" evidence="7">
    <location>
        <begin position="1216"/>
        <end position="1241"/>
    </location>
</feature>
<dbReference type="GO" id="GO:0005634">
    <property type="term" value="C:nucleus"/>
    <property type="evidence" value="ECO:0007669"/>
    <property type="project" value="UniProtKB-SubCell"/>
</dbReference>
<evidence type="ECO:0000256" key="3">
    <source>
        <dbReference type="ARBA" id="ARBA00023125"/>
    </source>
</evidence>
<dbReference type="PROSITE" id="PS50157">
    <property type="entry name" value="ZINC_FINGER_C2H2_2"/>
    <property type="match status" value="1"/>
</dbReference>
<organism evidence="9 10">
    <name type="scientific">Rotaria magnacalcarata</name>
    <dbReference type="NCBI Taxonomy" id="392030"/>
    <lineage>
        <taxon>Eukaryota</taxon>
        <taxon>Metazoa</taxon>
        <taxon>Spiralia</taxon>
        <taxon>Gnathifera</taxon>
        <taxon>Rotifera</taxon>
        <taxon>Eurotatoria</taxon>
        <taxon>Bdelloidea</taxon>
        <taxon>Philodinida</taxon>
        <taxon>Philodinidae</taxon>
        <taxon>Rotaria</taxon>
    </lineage>
</organism>
<dbReference type="Pfam" id="PF04182">
    <property type="entry name" value="B-block_TFIIIC"/>
    <property type="match status" value="1"/>
</dbReference>
<dbReference type="GO" id="GO:0008270">
    <property type="term" value="F:zinc ion binding"/>
    <property type="evidence" value="ECO:0007669"/>
    <property type="project" value="UniProtKB-KW"/>
</dbReference>
<feature type="region of interest" description="Disordered" evidence="7">
    <location>
        <begin position="687"/>
        <end position="717"/>
    </location>
</feature>
<keyword evidence="4" id="KW-0804">Transcription</keyword>
<evidence type="ECO:0000256" key="4">
    <source>
        <dbReference type="ARBA" id="ARBA00023163"/>
    </source>
</evidence>
<evidence type="ECO:0000259" key="8">
    <source>
        <dbReference type="PROSITE" id="PS50157"/>
    </source>
</evidence>
<comment type="subcellular location">
    <subcellularLocation>
        <location evidence="1">Nucleus</location>
    </subcellularLocation>
</comment>
<evidence type="ECO:0000256" key="6">
    <source>
        <dbReference type="PROSITE-ProRule" id="PRU00042"/>
    </source>
</evidence>
<dbReference type="EMBL" id="CAJNOW010015701">
    <property type="protein sequence ID" value="CAF1644317.1"/>
    <property type="molecule type" value="Genomic_DNA"/>
</dbReference>
<dbReference type="GO" id="GO:0003677">
    <property type="term" value="F:DNA binding"/>
    <property type="evidence" value="ECO:0007669"/>
    <property type="project" value="UniProtKB-KW"/>
</dbReference>
<feature type="region of interest" description="Disordered" evidence="7">
    <location>
        <begin position="327"/>
        <end position="362"/>
    </location>
</feature>
<dbReference type="GO" id="GO:0042791">
    <property type="term" value="P:5S class rRNA transcription by RNA polymerase III"/>
    <property type="evidence" value="ECO:0007669"/>
    <property type="project" value="TreeGrafter"/>
</dbReference>
<keyword evidence="6" id="KW-0863">Zinc-finger</keyword>
<dbReference type="PANTHER" id="PTHR15180">
    <property type="entry name" value="GENERAL TRANSCRIPTION FACTOR 3C POLYPEPTIDE 1"/>
    <property type="match status" value="1"/>
</dbReference>
<keyword evidence="2" id="KW-0597">Phosphoprotein</keyword>
<dbReference type="PANTHER" id="PTHR15180:SF1">
    <property type="entry name" value="GENERAL TRANSCRIPTION FACTOR 3C POLYPEPTIDE 1"/>
    <property type="match status" value="1"/>
</dbReference>
<keyword evidence="6" id="KW-0862">Zinc</keyword>
<feature type="compositionally biased region" description="Low complexity" evidence="7">
    <location>
        <begin position="464"/>
        <end position="476"/>
    </location>
</feature>
<evidence type="ECO:0000256" key="5">
    <source>
        <dbReference type="ARBA" id="ARBA00023242"/>
    </source>
</evidence>
<proteinExistence type="predicted"/>
<keyword evidence="5" id="KW-0539">Nucleus</keyword>
<evidence type="ECO:0000313" key="10">
    <source>
        <dbReference type="Proteomes" id="UP000663834"/>
    </source>
</evidence>
<evidence type="ECO:0000313" key="9">
    <source>
        <dbReference type="EMBL" id="CAF1644317.1"/>
    </source>
</evidence>
<feature type="domain" description="C2H2-type" evidence="8">
    <location>
        <begin position="1688"/>
        <end position="1716"/>
    </location>
</feature>
<sequence length="2100" mass="244440">MNWNHLRDTLIDELAVEGLDGCTFDHLYSIVKPLFISLNNQLSTDTYLRSYIWKVLLSCSCIELYELPETFQAILSSNDLAIENSELNHRGYSSTYNQRKLLSNKSDYLILDNISNVDRMHLVVEQNIREFRITQGRFDTKQLFSKYEYALLECICKTRSKGIPTSGNDGLSKIFNINSKSLFYYLKQLISLDIIKKLNLTRQLVGTLKQPILIMTRYITTSDYLNSKYTIIDRLKTYLEQCKNQSCERNHLKSYLSLGEKSFRSLMRKCKRLNLIEKYNKTMNEHDLKKFINNEDDSISLICINNRTRLRSYTFFRLKSNNISKDDDEEIASSSEDNEQSEDEDEVEADDDTMMAGGDDEDSDMFPLSEASSLLDQKNLRLYVDRPFHFQYYQLLEQVKDIGLSQRDLANICHLSFYLARSEIKSLTKNMKHISLKSVQLNQKGKIMENRIVLKKYMPTAATKATPSSSTTTTSANINIRQQIISKTPRTKRKKSNRTPKEIVETTALAESPSSSQASPSNPASLIKCEPLDAEHLDNEPLLSRLVSSEILWRPSIQTVPAEPPKKKSKTRVNPVKRINIKREHRLDLIRSYMQEHPICTLTDLRAAIMSSERDEGLTIHMDRKTLDKLVDELEKIHKFLFRFTARVKQSRTIICLAMNTDDIAPNCERIQQFKIELSQETIEVPSTTQTKSKTISQQRLSNTTTPTATTTTTTTDQLDQTVEEEKPLDVDSKITIDNLFNNGLEEEKIALLKKKPLENITGFGNCYGYVYKFQRCAILHKFLFYLIYGYEGKVDTEPLQSTIDMDQPIVSNDPEVQSILNSIPNARRYIGSNQCANWKTFVPPLDTRGRSIPTGCLYLDDFLMCMPVSIFLAVVYVPYKVPGLMELLSHPTKRYILVRDLPAEMRYPLIVRRHYLYRITEVLKYLSTLGLITFVDRPIISRLEKLNTLIYIHPKAYLINTINQTNNSNEPIENMPNYPKQNYHFISLTNVNRFWFDLIEIALNTYRIKIFSRKQNRSHIVDILKQANKPIQIENISEIKTPLGKPNGPAGFDYDLYLFLRKSWKLPYNNKRILKLLNREANHCCIPVCELRVPIDVALKRSYTRHLAQKRKNNIRKRSMNMLVSNFDTELNSSFPTPLSSSTFHRTKRSLNTSIKPSHSFENYGHLSRYIIPYDSLNQLQFIDRRKKLLFQYIREKNKTILNRFNDILRDTSVKNVNPRNNKKKRKLTEEQESDDEEQVNSTALRVRWSPIEERVISLINASLSFYLPRKQPNTPDISQDSNPTGSRRPAAFLPFNKELFRACLVRILPRSARSKTPQNVVRKIKNDMLQQTRISQLEHLSVLCSTDTFLLSFRNESKRYLKQRYRSNEHFFLLLFERIYMKFQNFIRTGYLHCIPQGTIEYLPNTRDELLKQYKIIGKPSVELQASDPSESTKSILSSTISMAAHSSLLSNERSGTTKAFILHYIFSQYPESLLNEIVYRLMHTDAVITLTKSNDIQRKITSEASTFLAGRAYHINQRYIYRWYTYMPAIVLHETYSWINENILSKININDIRDEMIVTIDIEQQNSVAIAASFITFFDSNHFDIQLALPKSLDNEPEMIMSKMHKNENDDESNTDDDDNNDDDHERVFEQVLQSARRIDQTRYENINKRKLSTDNENSNKKPRLTTDENDASSSRTKSSTSNRHRCSECSKSFINRTSLVRHRHRQHEQHHQVKSGKTALRPGSTTQNPLGRGRHATDTSSLSCCSIKFVLSTEFLQEQYQHFLMQKSLYTIDKLIERFPLYSAVYDQEQQIDYNENNLLYNTILNTHEFGLTFYQIYNKVKSTMAFSECVKQLNDYLTRGIIIAGGSRTRIYVHRKHARSWLIYSIRFRQHDNNNNLETLLTSAFADSTPAMANIDIDTTPDNRQIKSLNLPNSENILNKNSQLISDQFERIVFVPRPWKSTDGSINFVVLQRMMESLLLYIIDHPGTNLEHIYEHYKCVLQPVAINDCIELFQQMNCLETVQVPLKKTIEKQINLYSNEHSDDEHDDEHEKDQNIQYDSDNDFERILFKTNYDYQQTTLYCFPTYDCLAKFGVSFPSSLINQQRGIDRMPFPSY</sequence>
<evidence type="ECO:0000256" key="1">
    <source>
        <dbReference type="ARBA" id="ARBA00004123"/>
    </source>
</evidence>
<name>A0A816E274_9BILA</name>
<feature type="region of interest" description="Disordered" evidence="7">
    <location>
        <begin position="464"/>
        <end position="526"/>
    </location>
</feature>
<feature type="region of interest" description="Disordered" evidence="7">
    <location>
        <begin position="1638"/>
        <end position="1690"/>
    </location>
</feature>
<accession>A0A816E274</accession>
<reference evidence="9" key="1">
    <citation type="submission" date="2021-02" db="EMBL/GenBank/DDBJ databases">
        <authorList>
            <person name="Nowell W R."/>
        </authorList>
    </citation>
    <scope>NUCLEOTIDE SEQUENCE</scope>
</reference>
<feature type="compositionally biased region" description="Polar residues" evidence="7">
    <location>
        <begin position="477"/>
        <end position="488"/>
    </location>
</feature>
<feature type="compositionally biased region" description="Basic residues" evidence="7">
    <location>
        <begin position="1707"/>
        <end position="1718"/>
    </location>
</feature>
<dbReference type="OrthoDB" id="68020at2759"/>
<feature type="compositionally biased region" description="Basic and acidic residues" evidence="7">
    <location>
        <begin position="1640"/>
        <end position="1663"/>
    </location>
</feature>
<dbReference type="InterPro" id="IPR007309">
    <property type="entry name" value="TFIIIC_Bblock-bd"/>
</dbReference>
<feature type="compositionally biased region" description="Low complexity" evidence="7">
    <location>
        <begin position="510"/>
        <end position="525"/>
    </location>
</feature>
<feature type="compositionally biased region" description="Low complexity" evidence="7">
    <location>
        <begin position="687"/>
        <end position="716"/>
    </location>
</feature>
<keyword evidence="6" id="KW-0479">Metal-binding</keyword>
<dbReference type="InterPro" id="IPR044210">
    <property type="entry name" value="Tfc3-like"/>
</dbReference>
<evidence type="ECO:0000256" key="7">
    <source>
        <dbReference type="SAM" id="MobiDB-lite"/>
    </source>
</evidence>
<dbReference type="Proteomes" id="UP000663834">
    <property type="component" value="Unassembled WGS sequence"/>
</dbReference>
<comment type="caution">
    <text evidence="9">The sequence shown here is derived from an EMBL/GenBank/DDBJ whole genome shotgun (WGS) entry which is preliminary data.</text>
</comment>
<feature type="region of interest" description="Disordered" evidence="7">
    <location>
        <begin position="1707"/>
        <end position="1743"/>
    </location>
</feature>
<keyword evidence="3" id="KW-0238">DNA-binding</keyword>
<dbReference type="InterPro" id="IPR013087">
    <property type="entry name" value="Znf_C2H2_type"/>
</dbReference>
<dbReference type="GO" id="GO:0000127">
    <property type="term" value="C:transcription factor TFIIIC complex"/>
    <property type="evidence" value="ECO:0007669"/>
    <property type="project" value="InterPro"/>
</dbReference>
<gene>
    <name evidence="9" type="ORF">KQP761_LOCUS28676</name>
</gene>
<dbReference type="GO" id="GO:0006384">
    <property type="term" value="P:transcription initiation at RNA polymerase III promoter"/>
    <property type="evidence" value="ECO:0007669"/>
    <property type="project" value="InterPro"/>
</dbReference>
<dbReference type="PROSITE" id="PS00028">
    <property type="entry name" value="ZINC_FINGER_C2H2_1"/>
    <property type="match status" value="1"/>
</dbReference>
<evidence type="ECO:0000256" key="2">
    <source>
        <dbReference type="ARBA" id="ARBA00022553"/>
    </source>
</evidence>
<protein>
    <recommendedName>
        <fullName evidence="8">C2H2-type domain-containing protein</fullName>
    </recommendedName>
</protein>
<feature type="compositionally biased region" description="Basic residues" evidence="7">
    <location>
        <begin position="489"/>
        <end position="498"/>
    </location>
</feature>